<evidence type="ECO:0000256" key="3">
    <source>
        <dbReference type="SAM" id="MobiDB-lite"/>
    </source>
</evidence>
<dbReference type="OrthoDB" id="425372at2759"/>
<gene>
    <name evidence="4" type="ORF">AK812_SmicGene6745</name>
</gene>
<evidence type="ECO:0000313" key="4">
    <source>
        <dbReference type="EMBL" id="OLQ09683.1"/>
    </source>
</evidence>
<dbReference type="InterPro" id="IPR002885">
    <property type="entry name" value="PPR_rpt"/>
</dbReference>
<sequence>MDWEDELELSPRFVAALLRGGTGVGVLQRAHDELTRRAHNMWLETGRSDDKANWEDAERTLVRWRRQPETGSEGTPGLDTLMCDSPMDAIDGGFAMDFAANREELAELCITLQANLHAAKAALQQEKCAVRALRKDLQAERARSKRFSFKLMAAEAQLYKETSAPCMQGQQGYAGTTTRGIPVLKAVDGLKDAWQEAEHYCLTPRARVRRRLYSSPTQSSCSDCEACEISSPASGCHTPSASWWYADGKDSEVGDQFDACADASLHPECSDSWWFSEDSTQGSASEESDAEGEGGAGPGFAKGMGYDILYHLQHSLRSCELGKRAMTAMAGVQQLSRRLALASSPSLCRQSGSIRSRWSRQCRGLSDLREDGKVTGPRYYPSLSQTLRNTRGRELLRIVDTAVPNLQSEQEFLVILKALALDGQFRRALRLMREMKDFGLELDIVKYNWVLSAMAKDKQVKRALAMLEEMREMTISPDLQSYNHCAGACKPKEWQESLHILRTLMPAAGVGADAQSFEHVAAACEEAHEWQRSLSLFIEIGEQGLFPSSVGHNYALSACRQGKQWKHGLEIMDMMKQRSFEPDFRLKMDLEAQSRGLERAPPPEPSSRSMPSPDNVWQRKQQLRELREQDKRRQEERRLEEERQKRLRDAHSTPSAEAQLPDKTEPVEKESPAQAAPQRKPEPEASPKKDAKAPRPQTAGGGEAQAQSGKEAEISREERRPKERDRRESPTPRRDPKRPKLRSPGSYVLPVFAQHDRSNHAERQALIKVIARVQEASGAKTDAEFEAECAEVTGTVRLYASHTPCISCMACFCQFQRLFPKVKLCVDFDDWRDTRRMVEMARREEEHKKRGSTPPDYDCAGLSDMSDEEEPDCLDTMPQAGSIASTAVCSPPAASRALDMAGHVRLAGALCVVGWASGLGDLGTRRPAELEDVFRNAASPLVGDWLSSGSFAMLADQQLPCLKVLVVLDWVAQKLHESFSHTRENFNLWKDILVAKGFQGQTSHEWFRSSNYYSLLHPIMDMSRICTHFMEFIHAVVMVHGERSTLGGGMQTTKNTTRDIMGKHQVLIVTYGADMLYPDERSNPAVNYNVLKHLTMNEQGMWQALVLLIGLLWIWLELLSEGSQGKHRAAGLGTALALATKYPLYNLTFNEPDVWQPTPILPDGEQDVDTFVQTALDIAQYPFRGEQRRIMAWRVAQVKHDLVEPGSDLADWVYENNLSLNNLPETEDEDVFADFRAQQRTRSKEKRQQKMDDPQDPQEDASDSDTGS</sequence>
<dbReference type="Proteomes" id="UP000186817">
    <property type="component" value="Unassembled WGS sequence"/>
</dbReference>
<feature type="repeat" description="PPR" evidence="1">
    <location>
        <begin position="443"/>
        <end position="477"/>
    </location>
</feature>
<feature type="coiled-coil region" evidence="2">
    <location>
        <begin position="116"/>
        <end position="143"/>
    </location>
</feature>
<name>A0A1Q9EQH0_SYMMI</name>
<dbReference type="PANTHER" id="PTHR47937">
    <property type="entry name" value="PLASTID TRANSCRIPTIONALLY ACTIVE CHROMOSOME 2-LIKE PROTEIN"/>
    <property type="match status" value="1"/>
</dbReference>
<feature type="compositionally biased region" description="Basic and acidic residues" evidence="3">
    <location>
        <begin position="660"/>
        <end position="671"/>
    </location>
</feature>
<dbReference type="AlphaFoldDB" id="A0A1Q9EQH0"/>
<feature type="compositionally biased region" description="Basic and acidic residues" evidence="3">
    <location>
        <begin position="679"/>
        <end position="693"/>
    </location>
</feature>
<dbReference type="InterPro" id="IPR052308">
    <property type="entry name" value="PPR_domain-containing"/>
</dbReference>
<dbReference type="PANTHER" id="PTHR47937:SF2">
    <property type="entry name" value="PENTATRICOPEPTIDE (PPR) REPEAT-CONTAINING PROTEIN, PF01535'-RELATED"/>
    <property type="match status" value="1"/>
</dbReference>
<evidence type="ECO:0000313" key="5">
    <source>
        <dbReference type="Proteomes" id="UP000186817"/>
    </source>
</evidence>
<dbReference type="NCBIfam" id="TIGR00756">
    <property type="entry name" value="PPR"/>
    <property type="match status" value="1"/>
</dbReference>
<keyword evidence="2" id="KW-0175">Coiled coil</keyword>
<feature type="repeat" description="PPR" evidence="1">
    <location>
        <begin position="408"/>
        <end position="442"/>
    </location>
</feature>
<reference evidence="4 5" key="1">
    <citation type="submission" date="2016-02" db="EMBL/GenBank/DDBJ databases">
        <title>Genome analysis of coral dinoflagellate symbionts highlights evolutionary adaptations to a symbiotic lifestyle.</title>
        <authorList>
            <person name="Aranda M."/>
            <person name="Li Y."/>
            <person name="Liew Y.J."/>
            <person name="Baumgarten S."/>
            <person name="Simakov O."/>
            <person name="Wilson M."/>
            <person name="Piel J."/>
            <person name="Ashoor H."/>
            <person name="Bougouffa S."/>
            <person name="Bajic V.B."/>
            <person name="Ryu T."/>
            <person name="Ravasi T."/>
            <person name="Bayer T."/>
            <person name="Micklem G."/>
            <person name="Kim H."/>
            <person name="Bhak J."/>
            <person name="Lajeunesse T.C."/>
            <person name="Voolstra C.R."/>
        </authorList>
    </citation>
    <scope>NUCLEOTIDE SEQUENCE [LARGE SCALE GENOMIC DNA]</scope>
    <source>
        <strain evidence="4 5">CCMP2467</strain>
    </source>
</reference>
<feature type="compositionally biased region" description="Basic and acidic residues" evidence="3">
    <location>
        <begin position="710"/>
        <end position="734"/>
    </location>
</feature>
<comment type="caution">
    <text evidence="4">The sequence shown here is derived from an EMBL/GenBank/DDBJ whole genome shotgun (WGS) entry which is preliminary data.</text>
</comment>
<evidence type="ECO:0000256" key="2">
    <source>
        <dbReference type="SAM" id="Coils"/>
    </source>
</evidence>
<evidence type="ECO:0000256" key="1">
    <source>
        <dbReference type="PROSITE-ProRule" id="PRU00708"/>
    </source>
</evidence>
<organism evidence="4 5">
    <name type="scientific">Symbiodinium microadriaticum</name>
    <name type="common">Dinoflagellate</name>
    <name type="synonym">Zooxanthella microadriatica</name>
    <dbReference type="NCBI Taxonomy" id="2951"/>
    <lineage>
        <taxon>Eukaryota</taxon>
        <taxon>Sar</taxon>
        <taxon>Alveolata</taxon>
        <taxon>Dinophyceae</taxon>
        <taxon>Suessiales</taxon>
        <taxon>Symbiodiniaceae</taxon>
        <taxon>Symbiodinium</taxon>
    </lineage>
</organism>
<keyword evidence="5" id="KW-1185">Reference proteome</keyword>
<dbReference type="Pfam" id="PF13812">
    <property type="entry name" value="PPR_3"/>
    <property type="match status" value="1"/>
</dbReference>
<dbReference type="EMBL" id="LSRX01000093">
    <property type="protein sequence ID" value="OLQ09683.1"/>
    <property type="molecule type" value="Genomic_DNA"/>
</dbReference>
<accession>A0A1Q9EQH0</accession>
<dbReference type="Gene3D" id="1.25.40.10">
    <property type="entry name" value="Tetratricopeptide repeat domain"/>
    <property type="match status" value="1"/>
</dbReference>
<dbReference type="InterPro" id="IPR011990">
    <property type="entry name" value="TPR-like_helical_dom_sf"/>
</dbReference>
<proteinExistence type="predicted"/>
<feature type="region of interest" description="Disordered" evidence="3">
    <location>
        <begin position="276"/>
        <end position="297"/>
    </location>
</feature>
<feature type="region of interest" description="Disordered" evidence="3">
    <location>
        <begin position="595"/>
        <end position="747"/>
    </location>
</feature>
<protein>
    <submittedName>
        <fullName evidence="4">Pentatricopeptide repeat-containing protein</fullName>
    </submittedName>
</protein>
<dbReference type="PROSITE" id="PS51375">
    <property type="entry name" value="PPR"/>
    <property type="match status" value="2"/>
</dbReference>
<feature type="region of interest" description="Disordered" evidence="3">
    <location>
        <begin position="1225"/>
        <end position="1268"/>
    </location>
</feature>
<feature type="compositionally biased region" description="Acidic residues" evidence="3">
    <location>
        <begin position="1254"/>
        <end position="1268"/>
    </location>
</feature>
<feature type="compositionally biased region" description="Basic and acidic residues" evidence="3">
    <location>
        <begin position="622"/>
        <end position="651"/>
    </location>
</feature>